<name>A0ABT2VS31_9ALTE</name>
<gene>
    <name evidence="2" type="ORF">OCL06_14065</name>
</gene>
<protein>
    <submittedName>
        <fullName evidence="2">Uncharacterized protein</fullName>
    </submittedName>
</protein>
<evidence type="ECO:0000313" key="3">
    <source>
        <dbReference type="Proteomes" id="UP001209257"/>
    </source>
</evidence>
<keyword evidence="3" id="KW-1185">Reference proteome</keyword>
<proteinExistence type="predicted"/>
<feature type="signal peptide" evidence="1">
    <location>
        <begin position="1"/>
        <end position="20"/>
    </location>
</feature>
<evidence type="ECO:0000313" key="2">
    <source>
        <dbReference type="EMBL" id="MCU7555713.1"/>
    </source>
</evidence>
<dbReference type="Proteomes" id="UP001209257">
    <property type="component" value="Unassembled WGS sequence"/>
</dbReference>
<dbReference type="RefSeq" id="WP_262995632.1">
    <property type="nucleotide sequence ID" value="NZ_JAOTJC010000012.1"/>
</dbReference>
<accession>A0ABT2VS31</accession>
<feature type="chain" id="PRO_5046311724" evidence="1">
    <location>
        <begin position="21"/>
        <end position="100"/>
    </location>
</feature>
<sequence>MRYRVIVFCVSALFFSSSNAADRGHGPVEIIPSVTETKKRLPSGWQQQLQVGGILHHRVFEASEIVYRDPALGLLTIQLEDKFVRLVEATHEIVDIHDDF</sequence>
<evidence type="ECO:0000256" key="1">
    <source>
        <dbReference type="SAM" id="SignalP"/>
    </source>
</evidence>
<comment type="caution">
    <text evidence="2">The sequence shown here is derived from an EMBL/GenBank/DDBJ whole genome shotgun (WGS) entry which is preliminary data.</text>
</comment>
<reference evidence="3" key="1">
    <citation type="submission" date="2023-07" db="EMBL/GenBank/DDBJ databases">
        <title>Study on multiphase classification of strain Alteromonas salexigens isolated from the Yellow Sea.</title>
        <authorList>
            <person name="Sun L."/>
        </authorList>
    </citation>
    <scope>NUCLEOTIDE SEQUENCE [LARGE SCALE GENOMIC DNA]</scope>
    <source>
        <strain evidence="3">ASW11-19</strain>
    </source>
</reference>
<keyword evidence="1" id="KW-0732">Signal</keyword>
<organism evidence="2 3">
    <name type="scientific">Alteromonas salexigens</name>
    <dbReference type="NCBI Taxonomy" id="2982530"/>
    <lineage>
        <taxon>Bacteria</taxon>
        <taxon>Pseudomonadati</taxon>
        <taxon>Pseudomonadota</taxon>
        <taxon>Gammaproteobacteria</taxon>
        <taxon>Alteromonadales</taxon>
        <taxon>Alteromonadaceae</taxon>
        <taxon>Alteromonas/Salinimonas group</taxon>
        <taxon>Alteromonas</taxon>
    </lineage>
</organism>
<dbReference type="EMBL" id="JAOTJC010000012">
    <property type="protein sequence ID" value="MCU7555713.1"/>
    <property type="molecule type" value="Genomic_DNA"/>
</dbReference>